<comment type="caution">
    <text evidence="1">The sequence shown here is derived from an EMBL/GenBank/DDBJ whole genome shotgun (WGS) entry which is preliminary data.</text>
</comment>
<name>A0A7U8B379_CAMUP</name>
<organism evidence="1 2">
    <name type="scientific">Campylobacter upsaliensis</name>
    <dbReference type="NCBI Taxonomy" id="28080"/>
    <lineage>
        <taxon>Bacteria</taxon>
        <taxon>Pseudomonadati</taxon>
        <taxon>Campylobacterota</taxon>
        <taxon>Epsilonproteobacteria</taxon>
        <taxon>Campylobacterales</taxon>
        <taxon>Campylobacteraceae</taxon>
        <taxon>Campylobacter</taxon>
    </lineage>
</organism>
<dbReference type="AlphaFoldDB" id="A0A7U8B379"/>
<gene>
    <name evidence="1" type="ORF">CT510_04835</name>
</gene>
<protein>
    <submittedName>
        <fullName evidence="1">Uncharacterized protein</fullName>
    </submittedName>
</protein>
<dbReference type="Proteomes" id="UP000535305">
    <property type="component" value="Unassembled WGS sequence"/>
</dbReference>
<evidence type="ECO:0000313" key="1">
    <source>
        <dbReference type="EMBL" id="EAJ1621983.1"/>
    </source>
</evidence>
<sequence>MKKSFYQEFKDKTKQSLTRLRLEKRGIYNVSFNEKKASGMDIDSMVIMYIKGYHNIRRDIGLGANHIKLHLEENSEGEINASELLNLGNSIREYLKMFKEPFIDEKGAKIYEWENDENVRFRAVVDKIPQGHLEQLGEEYQRGGSQPPLSPSDEIIITFYSDRNLNEKMEFKNPKVKEFYENKEKSKNSQNISKLRLKK</sequence>
<accession>A0A7U8B379</accession>
<keyword evidence="2" id="KW-1185">Reference proteome</keyword>
<proteinExistence type="predicted"/>
<dbReference type="EMBL" id="AABVLA010000016">
    <property type="protein sequence ID" value="EAJ1621983.1"/>
    <property type="molecule type" value="Genomic_DNA"/>
</dbReference>
<evidence type="ECO:0000313" key="2">
    <source>
        <dbReference type="Proteomes" id="UP000535305"/>
    </source>
</evidence>
<reference evidence="1 2" key="1">
    <citation type="submission" date="2018-06" db="EMBL/GenBank/DDBJ databases">
        <authorList>
            <consortium name="PulseNet: The National Subtyping Network for Foodborne Disease Surveillance"/>
            <person name="Tarr C.L."/>
            <person name="Trees E."/>
            <person name="Katz L.S."/>
            <person name="Carleton-Romer H.A."/>
            <person name="Stroika S."/>
            <person name="Kucerova Z."/>
            <person name="Roache K.F."/>
            <person name="Sabol A.L."/>
            <person name="Besser J."/>
            <person name="Gerner-Smidt P."/>
        </authorList>
    </citation>
    <scope>NUCLEOTIDE SEQUENCE [LARGE SCALE GENOMIC DNA]</scope>
    <source>
        <strain evidence="1 2">PNUSAC003104</strain>
    </source>
</reference>